<dbReference type="PANTHER" id="PTHR46689">
    <property type="entry name" value="MEMBRANE PROTEIN, PUTATIVE-RELATED"/>
    <property type="match status" value="1"/>
</dbReference>
<dbReference type="Gene3D" id="3.60.21.70">
    <property type="entry name" value="PhoD-like phosphatase"/>
    <property type="match status" value="1"/>
</dbReference>
<dbReference type="GO" id="GO:0016020">
    <property type="term" value="C:membrane"/>
    <property type="evidence" value="ECO:0007669"/>
    <property type="project" value="TreeGrafter"/>
</dbReference>
<dbReference type="EMBL" id="LNZH02000216">
    <property type="protein sequence ID" value="OCB84351.1"/>
    <property type="molecule type" value="Genomic_DNA"/>
</dbReference>
<feature type="region of interest" description="Disordered" evidence="1">
    <location>
        <begin position="1"/>
        <end position="31"/>
    </location>
</feature>
<feature type="domain" description="PhoD-like phosphatase" evidence="2">
    <location>
        <begin position="564"/>
        <end position="727"/>
    </location>
</feature>
<keyword evidence="4" id="KW-1185">Reference proteome</keyword>
<dbReference type="CDD" id="cd07389">
    <property type="entry name" value="MPP_PhoD"/>
    <property type="match status" value="1"/>
</dbReference>
<organism evidence="3 4">
    <name type="scientific">Sanghuangporus baumii</name>
    <name type="common">Phellinus baumii</name>
    <dbReference type="NCBI Taxonomy" id="108892"/>
    <lineage>
        <taxon>Eukaryota</taxon>
        <taxon>Fungi</taxon>
        <taxon>Dikarya</taxon>
        <taxon>Basidiomycota</taxon>
        <taxon>Agaricomycotina</taxon>
        <taxon>Agaricomycetes</taxon>
        <taxon>Hymenochaetales</taxon>
        <taxon>Hymenochaetaceae</taxon>
        <taxon>Sanghuangporus</taxon>
    </lineage>
</organism>
<evidence type="ECO:0000313" key="3">
    <source>
        <dbReference type="EMBL" id="OCB84351.1"/>
    </source>
</evidence>
<dbReference type="PANTHER" id="PTHR46689:SF1">
    <property type="entry name" value="PHOD-LIKE PHOSPHATASE DOMAIN-CONTAINING PROTEIN"/>
    <property type="match status" value="1"/>
</dbReference>
<proteinExistence type="predicted"/>
<evidence type="ECO:0000259" key="2">
    <source>
        <dbReference type="Pfam" id="PF19050"/>
    </source>
</evidence>
<name>A0A9Q5HR07_SANBA</name>
<dbReference type="InterPro" id="IPR043904">
    <property type="entry name" value="PhoD_2-like"/>
</dbReference>
<protein>
    <recommendedName>
        <fullName evidence="2">PhoD-like phosphatase domain-containing protein</fullName>
    </recommendedName>
</protein>
<feature type="region of interest" description="Disordered" evidence="1">
    <location>
        <begin position="50"/>
        <end position="114"/>
    </location>
</feature>
<feature type="compositionally biased region" description="Pro residues" evidence="1">
    <location>
        <begin position="57"/>
        <end position="75"/>
    </location>
</feature>
<dbReference type="Pfam" id="PF19050">
    <property type="entry name" value="PhoD_2"/>
    <property type="match status" value="2"/>
</dbReference>
<dbReference type="OrthoDB" id="2419400at2759"/>
<evidence type="ECO:0000313" key="4">
    <source>
        <dbReference type="Proteomes" id="UP000757232"/>
    </source>
</evidence>
<accession>A0A9Q5HR07</accession>
<reference evidence="3" key="1">
    <citation type="submission" date="2016-06" db="EMBL/GenBank/DDBJ databases">
        <title>Draft Genome sequence of the fungus Inonotus baumii.</title>
        <authorList>
            <person name="Zhu H."/>
            <person name="Lin W."/>
        </authorList>
    </citation>
    <scope>NUCLEOTIDE SEQUENCE</scope>
    <source>
        <strain evidence="3">821</strain>
    </source>
</reference>
<dbReference type="InterPro" id="IPR018946">
    <property type="entry name" value="PhoD-like_MPP"/>
</dbReference>
<dbReference type="InterPro" id="IPR038607">
    <property type="entry name" value="PhoD-like_sf"/>
</dbReference>
<feature type="domain" description="PhoD-like phosphatase" evidence="2">
    <location>
        <begin position="278"/>
        <end position="554"/>
    </location>
</feature>
<gene>
    <name evidence="3" type="ORF">A7U60_g9031</name>
</gene>
<sequence>MDSTGWHATRRANRSSGLYSEPQRGPDGQYEGIEQAQPLADGVIGGFNIGHRLQVPGPFPPPVPPRPDDYPPTPPSKDGLPYFTSPGGAHLPQPDFSRQTSHQTYASSTDGGGSFLKRLTAVERSKYLRAVRMNPYLQLMVGPMLRYDTIDEKGIWHGACMIASSDATSIYEPHPMLTYEWDPQQVVGLARSASRMTGKGHSYDLLPHPADPRSAAALLDANGAPMHSSTARKETVPGHEIWVYEDPKGRTYTFWRFMIQISLSEHDMAVKYSINDGQKLEFFVPGRHQNMRWAAYSCNGFSAGVNPDDFRGPGFDSGYDPVWIDLLKKHEEAPFHVLVGGGDQIYCDGLVREPEMQEWLTLPRPELKVKHQITLEMRTAIDRFLFNHYCRIFQAGAFARATAQIPQLNMLDDHDLIDGFGSYPEDLQRSSVFSTIGSRGYFFFLLFQCFINVEVDGTDDRYGAHSNKSIIIGQQGPYIPHPSHSFLSYLGPNIYILLLDCRAERRKDQVCSQYTYKKIFDRLYRLPPQVQHLVVQIGIPIAYPRLNFLESILESKLNPLVVMGKRGSTKVGGFVNKFNADAELLDDLNDHWTAKGHKQERNSFVINFAEFARRTHTRVTFLSGDVHCAAVGHFKTLVREKKGTDVPQNADHRYMLNVITSAIVNTPPPSAVLSLVTHRSTKTHQTLHYAEIDEGMAPVFTHDTDGSTNNSKVVMGRRNYCIVEYDTSGNLIFELRIEKEKGNGTTIGYPVKAPAPCWQ</sequence>
<dbReference type="AlphaFoldDB" id="A0A9Q5HR07"/>
<feature type="compositionally biased region" description="Polar residues" evidence="1">
    <location>
        <begin position="96"/>
        <end position="109"/>
    </location>
</feature>
<evidence type="ECO:0000256" key="1">
    <source>
        <dbReference type="SAM" id="MobiDB-lite"/>
    </source>
</evidence>
<dbReference type="Proteomes" id="UP000757232">
    <property type="component" value="Unassembled WGS sequence"/>
</dbReference>
<comment type="caution">
    <text evidence="3">The sequence shown here is derived from an EMBL/GenBank/DDBJ whole genome shotgun (WGS) entry which is preliminary data.</text>
</comment>